<dbReference type="InterPro" id="IPR043203">
    <property type="entry name" value="VGCC_Ca_Na"/>
</dbReference>
<reference evidence="7" key="1">
    <citation type="submission" date="2021-01" db="EMBL/GenBank/DDBJ databases">
        <authorList>
            <person name="Corre E."/>
            <person name="Pelletier E."/>
            <person name="Niang G."/>
            <person name="Scheremetjew M."/>
            <person name="Finn R."/>
            <person name="Kale V."/>
            <person name="Holt S."/>
            <person name="Cochrane G."/>
            <person name="Meng A."/>
            <person name="Brown T."/>
            <person name="Cohen L."/>
        </authorList>
    </citation>
    <scope>NUCLEOTIDE SEQUENCE</scope>
    <source>
        <strain evidence="7">CCMP1795</strain>
    </source>
</reference>
<dbReference type="Gene3D" id="1.20.120.350">
    <property type="entry name" value="Voltage-gated potassium channels. Chain C"/>
    <property type="match status" value="1"/>
</dbReference>
<dbReference type="PANTHER" id="PTHR10037">
    <property type="entry name" value="VOLTAGE-GATED CATION CHANNEL CALCIUM AND SODIUM"/>
    <property type="match status" value="1"/>
</dbReference>
<evidence type="ECO:0000259" key="6">
    <source>
        <dbReference type="Pfam" id="PF00520"/>
    </source>
</evidence>
<accession>A0A7S3UIV8</accession>
<dbReference type="Pfam" id="PF00520">
    <property type="entry name" value="Ion_trans"/>
    <property type="match status" value="1"/>
</dbReference>
<dbReference type="AlphaFoldDB" id="A0A7S3UIV8"/>
<keyword evidence="4 5" id="KW-0472">Membrane</keyword>
<evidence type="ECO:0000256" key="4">
    <source>
        <dbReference type="ARBA" id="ARBA00023136"/>
    </source>
</evidence>
<gene>
    <name evidence="7" type="ORF">OMAR00292_LOCUS2228</name>
</gene>
<dbReference type="EMBL" id="HBIT01004667">
    <property type="protein sequence ID" value="CAE0616352.1"/>
    <property type="molecule type" value="Transcribed_RNA"/>
</dbReference>
<dbReference type="InterPro" id="IPR027359">
    <property type="entry name" value="Volt_channel_dom_sf"/>
</dbReference>
<sequence length="182" mass="20346">MRRTIKGNGFQLAIGAVIVLNAVLIGVETEVVGADDTNASPLWFVIEVVFALVFSIELGLKVWAYHVRPFFSDVANVLDTFLVVMAVVDVCILSHLGEFDSGVLTVLRIVRLCRLCRLLRLLRIFRELWLMIAGLASSTRTLFWGSSLMFIIFKTQCPSSFVVECHQFSSKVLQRITPLLLG</sequence>
<dbReference type="InterPro" id="IPR005821">
    <property type="entry name" value="Ion_trans_dom"/>
</dbReference>
<evidence type="ECO:0000313" key="7">
    <source>
        <dbReference type="EMBL" id="CAE0616352.1"/>
    </source>
</evidence>
<evidence type="ECO:0000256" key="1">
    <source>
        <dbReference type="ARBA" id="ARBA00004141"/>
    </source>
</evidence>
<dbReference type="SUPFAM" id="SSF81324">
    <property type="entry name" value="Voltage-gated potassium channels"/>
    <property type="match status" value="1"/>
</dbReference>
<feature type="transmembrane region" description="Helical" evidence="5">
    <location>
        <begin position="12"/>
        <end position="29"/>
    </location>
</feature>
<feature type="domain" description="Ion transport" evidence="6">
    <location>
        <begin position="10"/>
        <end position="152"/>
    </location>
</feature>
<feature type="transmembrane region" description="Helical" evidence="5">
    <location>
        <begin position="41"/>
        <end position="64"/>
    </location>
</feature>
<evidence type="ECO:0000256" key="5">
    <source>
        <dbReference type="SAM" id="Phobius"/>
    </source>
</evidence>
<comment type="subcellular location">
    <subcellularLocation>
        <location evidence="1">Membrane</location>
        <topology evidence="1">Multi-pass membrane protein</topology>
    </subcellularLocation>
</comment>
<dbReference type="PANTHER" id="PTHR10037:SF62">
    <property type="entry name" value="SODIUM CHANNEL PROTEIN 60E"/>
    <property type="match status" value="1"/>
</dbReference>
<proteinExistence type="predicted"/>
<evidence type="ECO:0000256" key="3">
    <source>
        <dbReference type="ARBA" id="ARBA00022989"/>
    </source>
</evidence>
<feature type="transmembrane region" description="Helical" evidence="5">
    <location>
        <begin position="128"/>
        <end position="153"/>
    </location>
</feature>
<keyword evidence="3 5" id="KW-1133">Transmembrane helix</keyword>
<evidence type="ECO:0000256" key="2">
    <source>
        <dbReference type="ARBA" id="ARBA00022692"/>
    </source>
</evidence>
<dbReference type="GO" id="GO:0001518">
    <property type="term" value="C:voltage-gated sodium channel complex"/>
    <property type="evidence" value="ECO:0007669"/>
    <property type="project" value="TreeGrafter"/>
</dbReference>
<name>A0A7S3UIV8_OXYMA</name>
<feature type="transmembrane region" description="Helical" evidence="5">
    <location>
        <begin position="76"/>
        <end position="97"/>
    </location>
</feature>
<organism evidence="7">
    <name type="scientific">Oxyrrhis marina</name>
    <name type="common">Dinoflagellate</name>
    <dbReference type="NCBI Taxonomy" id="2969"/>
    <lineage>
        <taxon>Eukaryota</taxon>
        <taxon>Sar</taxon>
        <taxon>Alveolata</taxon>
        <taxon>Dinophyceae</taxon>
        <taxon>Oxyrrhinales</taxon>
        <taxon>Oxyrrhinaceae</taxon>
        <taxon>Oxyrrhis</taxon>
    </lineage>
</organism>
<dbReference type="GO" id="GO:0005248">
    <property type="term" value="F:voltage-gated sodium channel activity"/>
    <property type="evidence" value="ECO:0007669"/>
    <property type="project" value="TreeGrafter"/>
</dbReference>
<keyword evidence="2 5" id="KW-0812">Transmembrane</keyword>
<protein>
    <recommendedName>
        <fullName evidence="6">Ion transport domain-containing protein</fullName>
    </recommendedName>
</protein>